<dbReference type="PANTHER" id="PTHR35450">
    <property type="entry name" value="REVERSE TRANSCRIPTASE DOMAIN-CONTAINING PROTEIN"/>
    <property type="match status" value="1"/>
</dbReference>
<sequence>MELVRKMKDLERQPESGKTVHELQKGSHHCATKEGRPAGLKELEASVPAMLCDYKILSKALALRLREVMLSIIHPDQTYCVPVTLFVTRKLALPLIWNASVNKVPSAAQNALLSGFSSVKEDAKRGKRSTQSHFSGWKEALPGSIIVGHQLTVGDGLHESGSRISVKASYLPHRDSRETKENWILFSFGWKHFSEVDEYWLTYPLRSGVVHQRNHLYPGRRGAQIKARGEGEEDAGMDSGEGVGGGLLTCVELAEVVVVDKHRKTVVVIDVGIPSDSNIRKKEHEKLEKYQGLKEEMERMWGMKATVVPVVIGTLGAVTPNLSRWLQQIPGTTPEISVQKSAEQLRSCAEPSDSQASESEHTEGEKGSCWVEEETQSP</sequence>
<dbReference type="AlphaFoldDB" id="A0A5C6PF95"/>
<dbReference type="Proteomes" id="UP000324091">
    <property type="component" value="Chromosome 12"/>
</dbReference>
<name>A0A5C6PF95_9TELE</name>
<protein>
    <submittedName>
        <fullName evidence="2">Transposon TX1 uncharacterized 149 kDa protein ORF 2</fullName>
    </submittedName>
</protein>
<dbReference type="EMBL" id="RHFK02000004">
    <property type="protein sequence ID" value="TWW77338.1"/>
    <property type="molecule type" value="Genomic_DNA"/>
</dbReference>
<evidence type="ECO:0000256" key="1">
    <source>
        <dbReference type="SAM" id="MobiDB-lite"/>
    </source>
</evidence>
<feature type="region of interest" description="Disordered" evidence="1">
    <location>
        <begin position="337"/>
        <end position="378"/>
    </location>
</feature>
<proteinExistence type="predicted"/>
<gene>
    <name evidence="2" type="ORF">D4764_12G0007280</name>
</gene>
<organism evidence="2 3">
    <name type="scientific">Takifugu flavidus</name>
    <name type="common">sansaifugu</name>
    <dbReference type="NCBI Taxonomy" id="433684"/>
    <lineage>
        <taxon>Eukaryota</taxon>
        <taxon>Metazoa</taxon>
        <taxon>Chordata</taxon>
        <taxon>Craniata</taxon>
        <taxon>Vertebrata</taxon>
        <taxon>Euteleostomi</taxon>
        <taxon>Actinopterygii</taxon>
        <taxon>Neopterygii</taxon>
        <taxon>Teleostei</taxon>
        <taxon>Neoteleostei</taxon>
        <taxon>Acanthomorphata</taxon>
        <taxon>Eupercaria</taxon>
        <taxon>Tetraodontiformes</taxon>
        <taxon>Tetradontoidea</taxon>
        <taxon>Tetraodontidae</taxon>
        <taxon>Takifugu</taxon>
    </lineage>
</organism>
<accession>A0A5C6PF95</accession>
<keyword evidence="3" id="KW-1185">Reference proteome</keyword>
<evidence type="ECO:0000313" key="3">
    <source>
        <dbReference type="Proteomes" id="UP000324091"/>
    </source>
</evidence>
<reference evidence="2 3" key="1">
    <citation type="submission" date="2019-04" db="EMBL/GenBank/DDBJ databases">
        <title>Chromosome genome assembly for Takifugu flavidus.</title>
        <authorList>
            <person name="Xiao S."/>
        </authorList>
    </citation>
    <scope>NUCLEOTIDE SEQUENCE [LARGE SCALE GENOMIC DNA]</scope>
    <source>
        <strain evidence="2">HTHZ2018</strain>
        <tissue evidence="2">Muscle</tissue>
    </source>
</reference>
<comment type="caution">
    <text evidence="2">The sequence shown here is derived from an EMBL/GenBank/DDBJ whole genome shotgun (WGS) entry which is preliminary data.</text>
</comment>
<evidence type="ECO:0000313" key="2">
    <source>
        <dbReference type="EMBL" id="TWW77338.1"/>
    </source>
</evidence>
<dbReference type="PANTHER" id="PTHR35450:SF2">
    <property type="entry name" value="REVERSE TRANSCRIPTASE DOMAIN-CONTAINING PROTEIN"/>
    <property type="match status" value="1"/>
</dbReference>